<dbReference type="InterPro" id="IPR049030">
    <property type="entry name" value="AI2M-like_HNH"/>
</dbReference>
<name>A0A8J3MZ99_9CHLR</name>
<sequence length="608" mass="70326">MRSAVTVLSIIHERGKQGLPLEDIYRQLYNPGLYLMAYGRLYANTGAMTPGSTPETVDGMSMAKIEKLIDDLRHERYRWTPVRRTYIAKKNGKLRGLGLPTWSDKLLQEVIRLILEAYYEPQFSPHSHGFRSGRGCHTALTAIRDDWSGTKWFIEGDISQYFDTIDHTVLVAILGEKLKDNRFLRLISNLLKAGYLEEWKFHRTLSGSPQGGVVSPILSNIYLDKFDRYVEQMLIPEYTRGTERRFNPEYERLRAQAKRRKRAGKRKEARKLWTQVQRLPSRDPQDPDFRRLKYVRYADDTLFGFIGNRAEAEEIREKIANWLRDNLKLTLSIEKTLITNASSDAARFLGYEIVAQRANDKHHPKSGHRTVNGKMGLRVPADVITSRCAKYMHKGVPAHRNELIQDDEFTIINRYHAEYRGLVEYYLLAINVCWLHKLHWAMQASLLRTLARKHRSSLKAMSEKYRATTETPYGTLSCLQVVVERANGKKPLVAQFGGIPLRRQERAILADLDPDFSQKRGHEPNDLVKRLLAETCELCGSKTNIEVHHIRKLADLKEKGRKEKPRWVQKMAQRRRKTLVVCACCHDSIHRGERKPQSRKASLESGVQ</sequence>
<organism evidence="2 5">
    <name type="scientific">Reticulibacter mediterranei</name>
    <dbReference type="NCBI Taxonomy" id="2778369"/>
    <lineage>
        <taxon>Bacteria</taxon>
        <taxon>Bacillati</taxon>
        <taxon>Chloroflexota</taxon>
        <taxon>Ktedonobacteria</taxon>
        <taxon>Ktedonobacterales</taxon>
        <taxon>Reticulibacteraceae</taxon>
        <taxon>Reticulibacter</taxon>
    </lineage>
</organism>
<accession>A0A8J3MZ99</accession>
<dbReference type="InterPro" id="IPR000477">
    <property type="entry name" value="RT_dom"/>
</dbReference>
<dbReference type="EMBL" id="BNJK01000001">
    <property type="protein sequence ID" value="GHO97441.1"/>
    <property type="molecule type" value="Genomic_DNA"/>
</dbReference>
<dbReference type="PANTHER" id="PTHR34047:SF8">
    <property type="entry name" value="PROTEIN YKFC"/>
    <property type="match status" value="1"/>
</dbReference>
<dbReference type="Proteomes" id="UP000597444">
    <property type="component" value="Unassembled WGS sequence"/>
</dbReference>
<dbReference type="GO" id="GO:0006397">
    <property type="term" value="P:mRNA processing"/>
    <property type="evidence" value="ECO:0007669"/>
    <property type="project" value="InterPro"/>
</dbReference>
<dbReference type="CDD" id="cd01651">
    <property type="entry name" value="RT_G2_intron"/>
    <property type="match status" value="1"/>
</dbReference>
<dbReference type="PANTHER" id="PTHR34047">
    <property type="entry name" value="NUCLEAR INTRON MATURASE 1, MITOCHONDRIAL-RELATED"/>
    <property type="match status" value="1"/>
</dbReference>
<evidence type="ECO:0000313" key="3">
    <source>
        <dbReference type="EMBL" id="GHO97441.1"/>
    </source>
</evidence>
<evidence type="ECO:0000259" key="1">
    <source>
        <dbReference type="PROSITE" id="PS50878"/>
    </source>
</evidence>
<reference evidence="2" key="1">
    <citation type="submission" date="2020-10" db="EMBL/GenBank/DDBJ databases">
        <title>Taxonomic study of unclassified bacteria belonging to the class Ktedonobacteria.</title>
        <authorList>
            <person name="Yabe S."/>
            <person name="Wang C.M."/>
            <person name="Zheng Y."/>
            <person name="Sakai Y."/>
            <person name="Cavaletti L."/>
            <person name="Monciardini P."/>
            <person name="Donadio S."/>
        </authorList>
    </citation>
    <scope>NUCLEOTIDE SEQUENCE</scope>
    <source>
        <strain evidence="2">ID150040</strain>
    </source>
</reference>
<evidence type="ECO:0000313" key="4">
    <source>
        <dbReference type="EMBL" id="GHO97540.1"/>
    </source>
</evidence>
<dbReference type="AlphaFoldDB" id="A0A8J3MZ99"/>
<feature type="domain" description="Reverse transcriptase" evidence="1">
    <location>
        <begin position="68"/>
        <end position="353"/>
    </location>
</feature>
<dbReference type="Pfam" id="PF01348">
    <property type="entry name" value="Intron_maturas2"/>
    <property type="match status" value="1"/>
</dbReference>
<dbReference type="Pfam" id="PF00078">
    <property type="entry name" value="RVT_1"/>
    <property type="match status" value="1"/>
</dbReference>
<gene>
    <name evidence="2" type="ORF">KSF_000280</name>
    <name evidence="3" type="ORF">KSF_074890</name>
    <name evidence="4" type="ORF">KSF_075880</name>
</gene>
<comment type="caution">
    <text evidence="2">The sequence shown here is derived from an EMBL/GenBank/DDBJ whole genome shotgun (WGS) entry which is preliminary data.</text>
</comment>
<dbReference type="SUPFAM" id="SSF56672">
    <property type="entry name" value="DNA/RNA polymerases"/>
    <property type="match status" value="1"/>
</dbReference>
<keyword evidence="5" id="KW-1185">Reference proteome</keyword>
<dbReference type="PROSITE" id="PS50878">
    <property type="entry name" value="RT_POL"/>
    <property type="match status" value="1"/>
</dbReference>
<dbReference type="InterPro" id="IPR043502">
    <property type="entry name" value="DNA/RNA_pol_sf"/>
</dbReference>
<dbReference type="InterPro" id="IPR051083">
    <property type="entry name" value="GrpII_Intron_Splice-Mob/Def"/>
</dbReference>
<protein>
    <submittedName>
        <fullName evidence="2">Maturase</fullName>
    </submittedName>
</protein>
<dbReference type="Pfam" id="PF21368">
    <property type="entry name" value="AI2M-like_HNH"/>
    <property type="match status" value="1"/>
</dbReference>
<dbReference type="InterPro" id="IPR024937">
    <property type="entry name" value="Domain_X"/>
</dbReference>
<proteinExistence type="predicted"/>
<dbReference type="EMBL" id="BNJK01000001">
    <property type="protein sequence ID" value="GHO89980.1"/>
    <property type="molecule type" value="Genomic_DNA"/>
</dbReference>
<dbReference type="EMBL" id="BNJK01000001">
    <property type="protein sequence ID" value="GHO97540.1"/>
    <property type="molecule type" value="Genomic_DNA"/>
</dbReference>
<evidence type="ECO:0000313" key="2">
    <source>
        <dbReference type="EMBL" id="GHO89980.1"/>
    </source>
</evidence>
<dbReference type="RefSeq" id="WP_220208132.1">
    <property type="nucleotide sequence ID" value="NZ_BNJK01000001.1"/>
</dbReference>
<evidence type="ECO:0000313" key="5">
    <source>
        <dbReference type="Proteomes" id="UP000597444"/>
    </source>
</evidence>